<feature type="transmembrane region" description="Helical" evidence="12">
    <location>
        <begin position="364"/>
        <end position="384"/>
    </location>
</feature>
<proteinExistence type="predicted"/>
<evidence type="ECO:0000313" key="15">
    <source>
        <dbReference type="EMBL" id="GAM74722.1"/>
    </source>
</evidence>
<evidence type="ECO:0000256" key="3">
    <source>
        <dbReference type="ARBA" id="ARBA00022475"/>
    </source>
</evidence>
<feature type="transmembrane region" description="Helical" evidence="12">
    <location>
        <begin position="219"/>
        <end position="236"/>
    </location>
</feature>
<dbReference type="STRING" id="1481914.JCM19241_1065"/>
<dbReference type="EMBL" id="BBSC01000003">
    <property type="protein sequence ID" value="GAM74722.1"/>
    <property type="molecule type" value="Genomic_DNA"/>
</dbReference>
<evidence type="ECO:0000259" key="14">
    <source>
        <dbReference type="PROSITE" id="PS51103"/>
    </source>
</evidence>
<feature type="domain" description="PTS EIIC type-1" evidence="14">
    <location>
        <begin position="110"/>
        <end position="428"/>
    </location>
</feature>
<feature type="transmembrane region" description="Helical" evidence="12">
    <location>
        <begin position="291"/>
        <end position="311"/>
    </location>
</feature>
<dbReference type="GO" id="GO:0015771">
    <property type="term" value="P:trehalose transport"/>
    <property type="evidence" value="ECO:0007669"/>
    <property type="project" value="TreeGrafter"/>
</dbReference>
<feature type="domain" description="PTS EIIB type-1" evidence="13">
    <location>
        <begin position="6"/>
        <end position="88"/>
    </location>
</feature>
<dbReference type="FunFam" id="3.30.1360.60:FF:000001">
    <property type="entry name" value="PTS system glucose-specific IIBC component PtsG"/>
    <property type="match status" value="1"/>
</dbReference>
<evidence type="ECO:0000256" key="5">
    <source>
        <dbReference type="ARBA" id="ARBA00022679"/>
    </source>
</evidence>
<dbReference type="PANTHER" id="PTHR30175">
    <property type="entry name" value="PHOSPHOTRANSFERASE SYSTEM TRANSPORT PROTEIN"/>
    <property type="match status" value="1"/>
</dbReference>
<dbReference type="InterPro" id="IPR013013">
    <property type="entry name" value="PTS_EIIC_1"/>
</dbReference>
<protein>
    <submittedName>
        <fullName evidence="15">PTS system</fullName>
        <ecNumber evidence="15">2.7.1.191</ecNumber>
    </submittedName>
</protein>
<evidence type="ECO:0000259" key="13">
    <source>
        <dbReference type="PROSITE" id="PS51098"/>
    </source>
</evidence>
<dbReference type="Pfam" id="PF02378">
    <property type="entry name" value="PTS_EIIC"/>
    <property type="match status" value="1"/>
</dbReference>
<dbReference type="Pfam" id="PF00367">
    <property type="entry name" value="PTS_EIIB"/>
    <property type="match status" value="1"/>
</dbReference>
<evidence type="ECO:0000313" key="16">
    <source>
        <dbReference type="Proteomes" id="UP000031666"/>
    </source>
</evidence>
<feature type="transmembrane region" description="Helical" evidence="12">
    <location>
        <begin position="390"/>
        <end position="410"/>
    </location>
</feature>
<name>A0A0B8QCN2_9VIBR</name>
<feature type="transmembrane region" description="Helical" evidence="12">
    <location>
        <begin position="119"/>
        <end position="142"/>
    </location>
</feature>
<evidence type="ECO:0000256" key="4">
    <source>
        <dbReference type="ARBA" id="ARBA00022597"/>
    </source>
</evidence>
<accession>A0A0B8QCN2</accession>
<dbReference type="Proteomes" id="UP000031666">
    <property type="component" value="Unassembled WGS sequence"/>
</dbReference>
<dbReference type="PROSITE" id="PS51098">
    <property type="entry name" value="PTS_EIIB_TYPE_1"/>
    <property type="match status" value="1"/>
</dbReference>
<evidence type="ECO:0000256" key="8">
    <source>
        <dbReference type="ARBA" id="ARBA00022777"/>
    </source>
</evidence>
<evidence type="ECO:0000256" key="2">
    <source>
        <dbReference type="ARBA" id="ARBA00022448"/>
    </source>
</evidence>
<feature type="transmembrane region" description="Helical" evidence="12">
    <location>
        <begin position="256"/>
        <end position="284"/>
    </location>
</feature>
<dbReference type="EC" id="2.7.1.191" evidence="15"/>
<dbReference type="InterPro" id="IPR036878">
    <property type="entry name" value="Glu_permease_IIB"/>
</dbReference>
<comment type="caution">
    <text evidence="15">The sequence shown here is derived from an EMBL/GenBank/DDBJ whole genome shotgun (WGS) entry which is preliminary data.</text>
</comment>
<evidence type="ECO:0000256" key="1">
    <source>
        <dbReference type="ARBA" id="ARBA00004651"/>
    </source>
</evidence>
<dbReference type="InterPro" id="IPR018113">
    <property type="entry name" value="PTrfase_EIIB_Cys"/>
</dbReference>
<dbReference type="GO" id="GO:0008982">
    <property type="term" value="F:protein-N(PI)-phosphohistidine-sugar phosphotransferase activity"/>
    <property type="evidence" value="ECO:0007669"/>
    <property type="project" value="InterPro"/>
</dbReference>
<dbReference type="SUPFAM" id="SSF55604">
    <property type="entry name" value="Glucose permease domain IIB"/>
    <property type="match status" value="1"/>
</dbReference>
<keyword evidence="9 12" id="KW-1133">Transmembrane helix</keyword>
<dbReference type="InterPro" id="IPR003352">
    <property type="entry name" value="PTS_EIIC"/>
</dbReference>
<keyword evidence="8" id="KW-0418">Kinase</keyword>
<dbReference type="GO" id="GO:0005886">
    <property type="term" value="C:plasma membrane"/>
    <property type="evidence" value="ECO:0007669"/>
    <property type="project" value="UniProtKB-SubCell"/>
</dbReference>
<keyword evidence="6" id="KW-0598">Phosphotransferase system</keyword>
<dbReference type="InterPro" id="IPR001996">
    <property type="entry name" value="PTS_IIB_1"/>
</dbReference>
<reference evidence="15 16" key="1">
    <citation type="submission" date="2015-01" db="EMBL/GenBank/DDBJ databases">
        <title>Vibrio sp. C94 JCM 19241 whole genome shotgun sequence.</title>
        <authorList>
            <person name="Sawabe T."/>
            <person name="Meirelles P."/>
            <person name="Feng G."/>
            <person name="Sayaka M."/>
            <person name="Hattori M."/>
            <person name="Ohkuma M."/>
        </authorList>
    </citation>
    <scope>NUCLEOTIDE SEQUENCE [LARGE SCALE GENOMIC DNA]</scope>
    <source>
        <strain evidence="16">JCM 19241</strain>
    </source>
</reference>
<feature type="transmembrane region" description="Helical" evidence="12">
    <location>
        <begin position="331"/>
        <end position="352"/>
    </location>
</feature>
<keyword evidence="3" id="KW-1003">Cell membrane</keyword>
<sequence length="428" mass="44883">MSNNFSALANSVVEKMGGASNVVALTHCMTRLRFVTKDEAGIDADALKKIKGVMGVVQNGDKCQVIVGNNVAAAYKEVMKLLNLDGSAADDAPAPKVKLTPKVIGAKMLDALVGTMSPLIPAIIGGSMVKLAAMLLLMFNVYEADHSTIILLNTIGDGAFFFLPIMVAASAAIKFKTNMSLAIGIAGVLVHPNFIDLMAQAAEGKHVDLFGIPVESVRYTYTVIPVLIMTWIQSYIERWVDSITPTVTKNFLKPMLIVLIAAPIGILLVGPMGIWIGTAISTLVYTIHGTLGWLAVAIMGALWPLLVLTGMHRVFTPTIIQTIAETGTEGMVMPSEIGANIGMGGACLAVAWKTRNIALKQTSMAAGASALMAGISEPALYGVLVRLKRPLIATLITGFIVGGLAGYAGIASHSMAAPSYSPACSLST</sequence>
<dbReference type="GO" id="GO:0016301">
    <property type="term" value="F:kinase activity"/>
    <property type="evidence" value="ECO:0007669"/>
    <property type="project" value="UniProtKB-KW"/>
</dbReference>
<dbReference type="Gene3D" id="3.30.1360.60">
    <property type="entry name" value="Glucose permease domain IIB"/>
    <property type="match status" value="1"/>
</dbReference>
<evidence type="ECO:0000256" key="6">
    <source>
        <dbReference type="ARBA" id="ARBA00022683"/>
    </source>
</evidence>
<keyword evidence="4" id="KW-0762">Sugar transport</keyword>
<organism evidence="15 16">
    <name type="scientific">Vibrio ishigakensis</name>
    <dbReference type="NCBI Taxonomy" id="1481914"/>
    <lineage>
        <taxon>Bacteria</taxon>
        <taxon>Pseudomonadati</taxon>
        <taxon>Pseudomonadota</taxon>
        <taxon>Gammaproteobacteria</taxon>
        <taxon>Vibrionales</taxon>
        <taxon>Vibrionaceae</taxon>
        <taxon>Vibrio</taxon>
    </lineage>
</organism>
<feature type="transmembrane region" description="Helical" evidence="12">
    <location>
        <begin position="149"/>
        <end position="173"/>
    </location>
</feature>
<dbReference type="GO" id="GO:0009401">
    <property type="term" value="P:phosphoenolpyruvate-dependent sugar phosphotransferase system"/>
    <property type="evidence" value="ECO:0007669"/>
    <property type="project" value="UniProtKB-KW"/>
</dbReference>
<keyword evidence="10 12" id="KW-0472">Membrane</keyword>
<feature type="transmembrane region" description="Helical" evidence="12">
    <location>
        <begin position="179"/>
        <end position="199"/>
    </location>
</feature>
<dbReference type="CDD" id="cd00212">
    <property type="entry name" value="PTS_IIB_glc"/>
    <property type="match status" value="1"/>
</dbReference>
<evidence type="ECO:0000256" key="12">
    <source>
        <dbReference type="SAM" id="Phobius"/>
    </source>
</evidence>
<evidence type="ECO:0000256" key="9">
    <source>
        <dbReference type="ARBA" id="ARBA00022989"/>
    </source>
</evidence>
<dbReference type="AlphaFoldDB" id="A0A0B8QCN2"/>
<dbReference type="PROSITE" id="PS51103">
    <property type="entry name" value="PTS_EIIC_TYPE_1"/>
    <property type="match status" value="1"/>
</dbReference>
<keyword evidence="5 15" id="KW-0808">Transferase</keyword>
<evidence type="ECO:0000256" key="7">
    <source>
        <dbReference type="ARBA" id="ARBA00022692"/>
    </source>
</evidence>
<keyword evidence="2" id="KW-0813">Transport</keyword>
<comment type="subcellular location">
    <subcellularLocation>
        <location evidence="1">Cell membrane</location>
        <topology evidence="1">Multi-pass membrane protein</topology>
    </subcellularLocation>
</comment>
<evidence type="ECO:0000256" key="10">
    <source>
        <dbReference type="ARBA" id="ARBA00023136"/>
    </source>
</evidence>
<keyword evidence="7 12" id="KW-0812">Transmembrane</keyword>
<evidence type="ECO:0000256" key="11">
    <source>
        <dbReference type="PROSITE-ProRule" id="PRU00421"/>
    </source>
</evidence>
<dbReference type="PANTHER" id="PTHR30175:SF1">
    <property type="entry name" value="PTS SYSTEM ARBUTIN-, CELLOBIOSE-, AND SALICIN-SPECIFIC EIIBC COMPONENT-RELATED"/>
    <property type="match status" value="1"/>
</dbReference>
<dbReference type="InterPro" id="IPR050558">
    <property type="entry name" value="PTS_Sugar-Specific_Components"/>
</dbReference>
<reference evidence="15 16" key="2">
    <citation type="submission" date="2015-01" db="EMBL/GenBank/DDBJ databases">
        <authorList>
            <consortium name="NBRP consortium"/>
            <person name="Sawabe T."/>
            <person name="Meirelles P."/>
            <person name="Feng G."/>
            <person name="Sayaka M."/>
            <person name="Hattori M."/>
            <person name="Ohkuma M."/>
        </authorList>
    </citation>
    <scope>NUCLEOTIDE SEQUENCE [LARGE SCALE GENOMIC DNA]</scope>
    <source>
        <strain evidence="16">JCM 19241</strain>
    </source>
</reference>
<gene>
    <name evidence="15" type="ORF">JCM19241_1065</name>
</gene>
<dbReference type="GO" id="GO:0090589">
    <property type="term" value="F:protein-phosphocysteine-trehalose phosphotransferase system transporter activity"/>
    <property type="evidence" value="ECO:0007669"/>
    <property type="project" value="TreeGrafter"/>
</dbReference>
<dbReference type="NCBIfam" id="NF007311">
    <property type="entry name" value="PRK09796.1"/>
    <property type="match status" value="1"/>
</dbReference>
<feature type="active site" description="Phosphocysteine intermediate; for EIIB activity" evidence="11">
    <location>
        <position position="28"/>
    </location>
</feature>